<sequence length="429" mass="48141">MTTRPRGRLSRVLFARLLLLLLFLFTTNAFAAMREEDEDDDANNNNVGLEFEVEKDDEMDVNEDEDGTKNDMESYALQLDDFTGEILKPPRQKLRQEPEWMSALASVPGNCSKKGGNGRDEDEDDEVSLHRMPLRLPTNRIQLKDVFVTRENYKRLGFGGIKRYYALPPNAGAIAKKYRWKRCAVLGNSGTLLDASFGGTIDSHDVVFRMNQAPVKGYELHVGKKSTFRVLNSLWSHRYSHGYAPWDPGYQNLPLEKDVTLILTRVDATIFNEMHEFWRKRRPDITLLILSSKVINIIRQTLVDYRSRLCAAGVESAGGPGGNTPSSGWVSVYAAMQLCGKVNAYGFGTKVAGAGENGASKEVSYHYYTGMAARKFGTDVHSFESEKMLIEHLDRSKKITLCTSAGSKEDSNKKHRRGFMPVDAQCGKA</sequence>
<evidence type="ECO:0000313" key="15">
    <source>
        <dbReference type="Proteomes" id="UP000198341"/>
    </source>
</evidence>
<comment type="similarity">
    <text evidence="2">Belongs to the glycosyltransferase 29 family.</text>
</comment>
<evidence type="ECO:0000313" key="14">
    <source>
        <dbReference type="EMBL" id="CCO17106.1"/>
    </source>
</evidence>
<keyword evidence="13" id="KW-0732">Signal</keyword>
<evidence type="ECO:0000256" key="8">
    <source>
        <dbReference type="ARBA" id="ARBA00023034"/>
    </source>
</evidence>
<keyword evidence="6" id="KW-0735">Signal-anchor</keyword>
<keyword evidence="10" id="KW-0325">Glycoprotein</keyword>
<keyword evidence="4" id="KW-0808">Transferase</keyword>
<feature type="signal peptide" evidence="13">
    <location>
        <begin position="1"/>
        <end position="31"/>
    </location>
</feature>
<feature type="disulfide bond" evidence="11">
    <location>
        <begin position="183"/>
        <end position="339"/>
    </location>
</feature>
<dbReference type="CDD" id="cd19952">
    <property type="entry name" value="GT29"/>
    <property type="match status" value="1"/>
</dbReference>
<evidence type="ECO:0000256" key="10">
    <source>
        <dbReference type="ARBA" id="ARBA00023180"/>
    </source>
</evidence>
<evidence type="ECO:0000256" key="6">
    <source>
        <dbReference type="ARBA" id="ARBA00022968"/>
    </source>
</evidence>
<evidence type="ECO:0000256" key="7">
    <source>
        <dbReference type="ARBA" id="ARBA00022989"/>
    </source>
</evidence>
<evidence type="ECO:0000256" key="1">
    <source>
        <dbReference type="ARBA" id="ARBA00004323"/>
    </source>
</evidence>
<dbReference type="GO" id="GO:0008373">
    <property type="term" value="F:sialyltransferase activity"/>
    <property type="evidence" value="ECO:0007669"/>
    <property type="project" value="InterPro"/>
</dbReference>
<evidence type="ECO:0000256" key="12">
    <source>
        <dbReference type="SAM" id="MobiDB-lite"/>
    </source>
</evidence>
<dbReference type="PANTHER" id="PTHR11987">
    <property type="entry name" value="ALPHA-2,8-SIALYLTRANSFERASE"/>
    <property type="match status" value="1"/>
</dbReference>
<evidence type="ECO:0000256" key="13">
    <source>
        <dbReference type="SAM" id="SignalP"/>
    </source>
</evidence>
<feature type="chain" id="PRO_5003919284" evidence="13">
    <location>
        <begin position="32"/>
        <end position="429"/>
    </location>
</feature>
<dbReference type="eggNOG" id="KOG2692">
    <property type="taxonomic scope" value="Eukaryota"/>
</dbReference>
<evidence type="ECO:0000256" key="3">
    <source>
        <dbReference type="ARBA" id="ARBA00022676"/>
    </source>
</evidence>
<dbReference type="GO" id="GO:0000139">
    <property type="term" value="C:Golgi membrane"/>
    <property type="evidence" value="ECO:0007669"/>
    <property type="project" value="UniProtKB-SubCell"/>
</dbReference>
<dbReference type="InterPro" id="IPR050943">
    <property type="entry name" value="Glycosyltr_29_Sialyltrsf"/>
</dbReference>
<dbReference type="GeneID" id="19015217"/>
<name>K8EGF5_9CHLO</name>
<organism evidence="14 15">
    <name type="scientific">Bathycoccus prasinos</name>
    <dbReference type="NCBI Taxonomy" id="41875"/>
    <lineage>
        <taxon>Eukaryota</taxon>
        <taxon>Viridiplantae</taxon>
        <taxon>Chlorophyta</taxon>
        <taxon>Mamiellophyceae</taxon>
        <taxon>Mamiellales</taxon>
        <taxon>Bathycoccaceae</taxon>
        <taxon>Bathycoccus</taxon>
    </lineage>
</organism>
<reference evidence="14 15" key="1">
    <citation type="submission" date="2011-10" db="EMBL/GenBank/DDBJ databases">
        <authorList>
            <person name="Genoscope - CEA"/>
        </authorList>
    </citation>
    <scope>NUCLEOTIDE SEQUENCE [LARGE SCALE GENOMIC DNA]</scope>
    <source>
        <strain evidence="14 15">RCC 1105</strain>
    </source>
</reference>
<dbReference type="KEGG" id="bpg:Bathy06g02370"/>
<evidence type="ECO:0000256" key="11">
    <source>
        <dbReference type="PIRSR" id="PIRSR005557-2"/>
    </source>
</evidence>
<dbReference type="Pfam" id="PF00777">
    <property type="entry name" value="Glyco_transf_29"/>
    <property type="match status" value="1"/>
</dbReference>
<evidence type="ECO:0000256" key="2">
    <source>
        <dbReference type="ARBA" id="ARBA00006003"/>
    </source>
</evidence>
<feature type="region of interest" description="Disordered" evidence="12">
    <location>
        <begin position="405"/>
        <end position="429"/>
    </location>
</feature>
<keyword evidence="3 14" id="KW-0328">Glycosyltransferase</keyword>
<dbReference type="Gene3D" id="3.90.1480.20">
    <property type="entry name" value="Glycosyl transferase family 29"/>
    <property type="match status" value="1"/>
</dbReference>
<proteinExistence type="inferred from homology"/>
<keyword evidence="5" id="KW-0812">Transmembrane</keyword>
<dbReference type="PANTHER" id="PTHR11987:SF36">
    <property type="entry name" value="SIA-ALPHA-2,3-GAL-BETA-1,4-GLCNAC-R:ALPHA 2,8-SIALYLTRANSFERASE"/>
    <property type="match status" value="1"/>
</dbReference>
<protein>
    <submittedName>
        <fullName evidence="14">Sialyltransferase-like protein</fullName>
    </submittedName>
</protein>
<evidence type="ECO:0000256" key="5">
    <source>
        <dbReference type="ARBA" id="ARBA00022692"/>
    </source>
</evidence>
<accession>K8EGF5</accession>
<dbReference type="EMBL" id="FO082273">
    <property type="protein sequence ID" value="CCO17106.1"/>
    <property type="molecule type" value="Genomic_DNA"/>
</dbReference>
<dbReference type="AlphaFoldDB" id="K8EGF5"/>
<keyword evidence="15" id="KW-1185">Reference proteome</keyword>
<keyword evidence="7" id="KW-1133">Transmembrane helix</keyword>
<dbReference type="Proteomes" id="UP000198341">
    <property type="component" value="Chromosome 6"/>
</dbReference>
<keyword evidence="9" id="KW-0472">Membrane</keyword>
<gene>
    <name evidence="14" type="ORF">Bathy06g02370</name>
</gene>
<dbReference type="OrthoDB" id="10264956at2759"/>
<evidence type="ECO:0000256" key="9">
    <source>
        <dbReference type="ARBA" id="ARBA00023136"/>
    </source>
</evidence>
<dbReference type="InterPro" id="IPR038578">
    <property type="entry name" value="GT29-like_sf"/>
</dbReference>
<keyword evidence="8" id="KW-0333">Golgi apparatus</keyword>
<feature type="region of interest" description="Disordered" evidence="12">
    <location>
        <begin position="106"/>
        <end position="125"/>
    </location>
</feature>
<dbReference type="InterPro" id="IPR001675">
    <property type="entry name" value="Glyco_trans_29"/>
</dbReference>
<dbReference type="RefSeq" id="XP_007512506.1">
    <property type="nucleotide sequence ID" value="XM_007512444.1"/>
</dbReference>
<comment type="subcellular location">
    <subcellularLocation>
        <location evidence="1">Golgi apparatus membrane</location>
        <topology evidence="1">Single-pass type II membrane protein</topology>
    </subcellularLocation>
</comment>
<evidence type="ECO:0000256" key="4">
    <source>
        <dbReference type="ARBA" id="ARBA00022679"/>
    </source>
</evidence>